<feature type="transmembrane region" description="Helical" evidence="1">
    <location>
        <begin position="7"/>
        <end position="25"/>
    </location>
</feature>
<feature type="transmembrane region" description="Helical" evidence="1">
    <location>
        <begin position="31"/>
        <end position="52"/>
    </location>
</feature>
<protein>
    <submittedName>
        <fullName evidence="2">DUF2512 family protein</fullName>
    </submittedName>
</protein>
<gene>
    <name evidence="2" type="ORF">RWE15_13060</name>
</gene>
<reference evidence="2 3" key="1">
    <citation type="submission" date="2023-10" db="EMBL/GenBank/DDBJ databases">
        <title>Virgibacillus halophilus 5B73C genome.</title>
        <authorList>
            <person name="Miliotis G."/>
            <person name="Sengupta P."/>
            <person name="Hameed A."/>
            <person name="Chuvochina M."/>
            <person name="Mcdonagh F."/>
            <person name="Simpson A.C."/>
            <person name="Singh N.K."/>
            <person name="Rekha P.D."/>
            <person name="Raman K."/>
            <person name="Hugenholtz P."/>
            <person name="Venkateswaran K."/>
        </authorList>
    </citation>
    <scope>NUCLEOTIDE SEQUENCE [LARGE SCALE GENOMIC DNA]</scope>
    <source>
        <strain evidence="2 3">5B73C</strain>
    </source>
</reference>
<accession>A0ABU5C792</accession>
<evidence type="ECO:0000313" key="3">
    <source>
        <dbReference type="Proteomes" id="UP001281447"/>
    </source>
</evidence>
<keyword evidence="1" id="KW-0812">Transmembrane</keyword>
<name>A0ABU5C792_9BACI</name>
<dbReference type="EMBL" id="JAWDIP010000003">
    <property type="protein sequence ID" value="MDY0395178.1"/>
    <property type="molecule type" value="Genomic_DNA"/>
</dbReference>
<dbReference type="InterPro" id="IPR019649">
    <property type="entry name" value="DUF2512"/>
</dbReference>
<proteinExistence type="predicted"/>
<organism evidence="2 3">
    <name type="scientific">Tigheibacillus halophilus</name>
    <dbReference type="NCBI Taxonomy" id="361280"/>
    <lineage>
        <taxon>Bacteria</taxon>
        <taxon>Bacillati</taxon>
        <taxon>Bacillota</taxon>
        <taxon>Bacilli</taxon>
        <taxon>Bacillales</taxon>
        <taxon>Bacillaceae</taxon>
        <taxon>Tigheibacillus</taxon>
    </lineage>
</organism>
<evidence type="ECO:0000256" key="1">
    <source>
        <dbReference type="SAM" id="Phobius"/>
    </source>
</evidence>
<comment type="caution">
    <text evidence="2">The sequence shown here is derived from an EMBL/GenBank/DDBJ whole genome shotgun (WGS) entry which is preliminary data.</text>
</comment>
<feature type="transmembrane region" description="Helical" evidence="1">
    <location>
        <begin position="59"/>
        <end position="77"/>
    </location>
</feature>
<sequence length="101" mass="11095">MDHLKYLGIKFIVVSLGTLSIFSMFDHVPVTNLVVMAALATAISYVVGDLLVLRRFGNLIATISDFFLMAATLWLLSTLFVGVGQQILLPSLFAAYLILFL</sequence>
<keyword evidence="1" id="KW-0472">Membrane</keyword>
<keyword evidence="3" id="KW-1185">Reference proteome</keyword>
<dbReference type="Proteomes" id="UP001281447">
    <property type="component" value="Unassembled WGS sequence"/>
</dbReference>
<dbReference type="Pfam" id="PF10710">
    <property type="entry name" value="DUF2512"/>
    <property type="match status" value="1"/>
</dbReference>
<evidence type="ECO:0000313" key="2">
    <source>
        <dbReference type="EMBL" id="MDY0395178.1"/>
    </source>
</evidence>
<keyword evidence="1" id="KW-1133">Transmembrane helix</keyword>